<evidence type="ECO:0000313" key="3">
    <source>
        <dbReference type="Proteomes" id="UP001175226"/>
    </source>
</evidence>
<feature type="compositionally biased region" description="Basic residues" evidence="1">
    <location>
        <begin position="1"/>
        <end position="10"/>
    </location>
</feature>
<accession>A0AA39MF41</accession>
<name>A0AA39MF41_9AGAR</name>
<organism evidence="2 3">
    <name type="scientific">Armillaria borealis</name>
    <dbReference type="NCBI Taxonomy" id="47425"/>
    <lineage>
        <taxon>Eukaryota</taxon>
        <taxon>Fungi</taxon>
        <taxon>Dikarya</taxon>
        <taxon>Basidiomycota</taxon>
        <taxon>Agaricomycotina</taxon>
        <taxon>Agaricomycetes</taxon>
        <taxon>Agaricomycetidae</taxon>
        <taxon>Agaricales</taxon>
        <taxon>Marasmiineae</taxon>
        <taxon>Physalacriaceae</taxon>
        <taxon>Armillaria</taxon>
    </lineage>
</organism>
<evidence type="ECO:0000313" key="2">
    <source>
        <dbReference type="EMBL" id="KAK0432526.1"/>
    </source>
</evidence>
<reference evidence="2" key="1">
    <citation type="submission" date="2023-06" db="EMBL/GenBank/DDBJ databases">
        <authorList>
            <consortium name="Lawrence Berkeley National Laboratory"/>
            <person name="Ahrendt S."/>
            <person name="Sahu N."/>
            <person name="Indic B."/>
            <person name="Wong-Bajracharya J."/>
            <person name="Merenyi Z."/>
            <person name="Ke H.-M."/>
            <person name="Monk M."/>
            <person name="Kocsube S."/>
            <person name="Drula E."/>
            <person name="Lipzen A."/>
            <person name="Balint B."/>
            <person name="Henrissat B."/>
            <person name="Andreopoulos B."/>
            <person name="Martin F.M."/>
            <person name="Harder C.B."/>
            <person name="Rigling D."/>
            <person name="Ford K.L."/>
            <person name="Foster G.D."/>
            <person name="Pangilinan J."/>
            <person name="Papanicolaou A."/>
            <person name="Barry K."/>
            <person name="LaButti K."/>
            <person name="Viragh M."/>
            <person name="Koriabine M."/>
            <person name="Yan M."/>
            <person name="Riley R."/>
            <person name="Champramary S."/>
            <person name="Plett K.L."/>
            <person name="Tsai I.J."/>
            <person name="Slot J."/>
            <person name="Sipos G."/>
            <person name="Plett J."/>
            <person name="Nagy L.G."/>
            <person name="Grigoriev I.V."/>
        </authorList>
    </citation>
    <scope>NUCLEOTIDE SEQUENCE</scope>
    <source>
        <strain evidence="2">FPL87.14</strain>
    </source>
</reference>
<dbReference type="EMBL" id="JAUEPT010000093">
    <property type="protein sequence ID" value="KAK0432526.1"/>
    <property type="molecule type" value="Genomic_DNA"/>
</dbReference>
<feature type="region of interest" description="Disordered" evidence="1">
    <location>
        <begin position="1"/>
        <end position="21"/>
    </location>
</feature>
<evidence type="ECO:0000256" key="1">
    <source>
        <dbReference type="SAM" id="MobiDB-lite"/>
    </source>
</evidence>
<sequence length="104" mass="11439">MPVSPRRTHSATRSALRNQTTPALEVLPARKGRAVYASKVNISPIQRLHNLLSDALTTVEPLEVTLDNRPTLQNIRKFAVSLLEGCQGTRGQSETSKASFIVFL</sequence>
<protein>
    <submittedName>
        <fullName evidence="2">Uncharacterized protein</fullName>
    </submittedName>
</protein>
<proteinExistence type="predicted"/>
<gene>
    <name evidence="2" type="ORF">EV421DRAFT_1742267</name>
</gene>
<dbReference type="Proteomes" id="UP001175226">
    <property type="component" value="Unassembled WGS sequence"/>
</dbReference>
<feature type="compositionally biased region" description="Polar residues" evidence="1">
    <location>
        <begin position="11"/>
        <end position="21"/>
    </location>
</feature>
<keyword evidence="3" id="KW-1185">Reference proteome</keyword>
<dbReference type="AlphaFoldDB" id="A0AA39MF41"/>
<comment type="caution">
    <text evidence="2">The sequence shown here is derived from an EMBL/GenBank/DDBJ whole genome shotgun (WGS) entry which is preliminary data.</text>
</comment>